<dbReference type="GO" id="GO:0003697">
    <property type="term" value="F:single-stranded DNA binding"/>
    <property type="evidence" value="ECO:0007669"/>
    <property type="project" value="InterPro"/>
</dbReference>
<feature type="compositionally biased region" description="Acidic residues" evidence="15">
    <location>
        <begin position="1062"/>
        <end position="1071"/>
    </location>
</feature>
<protein>
    <submittedName>
        <fullName evidence="18">XPG amine-terminal domain protein</fullName>
    </submittedName>
</protein>
<evidence type="ECO:0000259" key="17">
    <source>
        <dbReference type="SMART" id="SM00485"/>
    </source>
</evidence>
<evidence type="ECO:0000256" key="11">
    <source>
        <dbReference type="ARBA" id="ARBA00023128"/>
    </source>
</evidence>
<dbReference type="InterPro" id="IPR006085">
    <property type="entry name" value="XPG_DNA_repair_N"/>
</dbReference>
<organism evidence="18 19">
    <name type="scientific">Tetrahymena thermophila (strain SB210)</name>
    <dbReference type="NCBI Taxonomy" id="312017"/>
    <lineage>
        <taxon>Eukaryota</taxon>
        <taxon>Sar</taxon>
        <taxon>Alveolata</taxon>
        <taxon>Ciliophora</taxon>
        <taxon>Intramacronucleata</taxon>
        <taxon>Oligohymenophorea</taxon>
        <taxon>Hymenostomatida</taxon>
        <taxon>Tetrahymenina</taxon>
        <taxon>Tetrahymenidae</taxon>
        <taxon>Tetrahymena</taxon>
    </lineage>
</organism>
<keyword evidence="10" id="KW-0460">Magnesium</keyword>
<feature type="region of interest" description="Disordered" evidence="15">
    <location>
        <begin position="682"/>
        <end position="702"/>
    </location>
</feature>
<keyword evidence="8" id="KW-0227">DNA damage</keyword>
<proteinExistence type="inferred from homology"/>
<feature type="region of interest" description="Disordered" evidence="15">
    <location>
        <begin position="364"/>
        <end position="384"/>
    </location>
</feature>
<dbReference type="GO" id="GO:0006289">
    <property type="term" value="P:nucleotide-excision repair"/>
    <property type="evidence" value="ECO:0007669"/>
    <property type="project" value="InterPro"/>
</dbReference>
<dbReference type="Gene3D" id="1.10.150.20">
    <property type="entry name" value="5' to 3' exonuclease, C-terminal subdomain"/>
    <property type="match status" value="1"/>
</dbReference>
<gene>
    <name evidence="18" type="ORF">TTHERM_00670390</name>
</gene>
<evidence type="ECO:0000256" key="3">
    <source>
        <dbReference type="ARBA" id="ARBA00005283"/>
    </source>
</evidence>
<dbReference type="FunFam" id="1.10.150.20:FF:000030">
    <property type="entry name" value="Flap endonuclease GEN-like 1"/>
    <property type="match status" value="1"/>
</dbReference>
<evidence type="ECO:0000256" key="5">
    <source>
        <dbReference type="ARBA" id="ARBA00022722"/>
    </source>
</evidence>
<comment type="cofactor">
    <cofactor evidence="1">
        <name>Mg(2+)</name>
        <dbReference type="ChEBI" id="CHEBI:18420"/>
    </cofactor>
</comment>
<evidence type="ECO:0000256" key="6">
    <source>
        <dbReference type="ARBA" id="ARBA00022723"/>
    </source>
</evidence>
<keyword evidence="7" id="KW-0255">Endonuclease</keyword>
<feature type="compositionally biased region" description="Polar residues" evidence="15">
    <location>
        <begin position="431"/>
        <end position="442"/>
    </location>
</feature>
<evidence type="ECO:0000256" key="9">
    <source>
        <dbReference type="ARBA" id="ARBA00022801"/>
    </source>
</evidence>
<feature type="compositionally biased region" description="Basic and acidic residues" evidence="15">
    <location>
        <begin position="587"/>
        <end position="597"/>
    </location>
</feature>
<dbReference type="FunCoup" id="I7LXS7">
    <property type="interactions" value="199"/>
</dbReference>
<feature type="compositionally biased region" description="Basic and acidic residues" evidence="15">
    <location>
        <begin position="544"/>
        <end position="567"/>
    </location>
</feature>
<evidence type="ECO:0000256" key="12">
    <source>
        <dbReference type="ARBA" id="ARBA00023204"/>
    </source>
</evidence>
<dbReference type="InterPro" id="IPR036279">
    <property type="entry name" value="5-3_exonuclease_C_sf"/>
</dbReference>
<feature type="compositionally biased region" description="Basic and acidic residues" evidence="15">
    <location>
        <begin position="444"/>
        <end position="453"/>
    </location>
</feature>
<keyword evidence="13" id="KW-0539">Nucleus</keyword>
<dbReference type="PRINTS" id="PR00066">
    <property type="entry name" value="XRODRMPGMNTG"/>
</dbReference>
<feature type="domain" description="XPG-I" evidence="16">
    <location>
        <begin position="763"/>
        <end position="833"/>
    </location>
</feature>
<dbReference type="PRINTS" id="PR00853">
    <property type="entry name" value="XPGRADSUPER"/>
</dbReference>
<evidence type="ECO:0000256" key="1">
    <source>
        <dbReference type="ARBA" id="ARBA00001946"/>
    </source>
</evidence>
<dbReference type="SMART" id="SM00279">
    <property type="entry name" value="HhH2"/>
    <property type="match status" value="1"/>
</dbReference>
<evidence type="ECO:0000256" key="14">
    <source>
        <dbReference type="ARBA" id="ARBA00038112"/>
    </source>
</evidence>
<dbReference type="Proteomes" id="UP000009168">
    <property type="component" value="Unassembled WGS sequence"/>
</dbReference>
<reference evidence="19" key="1">
    <citation type="journal article" date="2006" name="PLoS Biol.">
        <title>Macronuclear genome sequence of the ciliate Tetrahymena thermophila, a model eukaryote.</title>
        <authorList>
            <person name="Eisen J.A."/>
            <person name="Coyne R.S."/>
            <person name="Wu M."/>
            <person name="Wu D."/>
            <person name="Thiagarajan M."/>
            <person name="Wortman J.R."/>
            <person name="Badger J.H."/>
            <person name="Ren Q."/>
            <person name="Amedeo P."/>
            <person name="Jones K.M."/>
            <person name="Tallon L.J."/>
            <person name="Delcher A.L."/>
            <person name="Salzberg S.L."/>
            <person name="Silva J.C."/>
            <person name="Haas B.J."/>
            <person name="Majoros W.H."/>
            <person name="Farzad M."/>
            <person name="Carlton J.M."/>
            <person name="Smith R.K. Jr."/>
            <person name="Garg J."/>
            <person name="Pearlman R.E."/>
            <person name="Karrer K.M."/>
            <person name="Sun L."/>
            <person name="Manning G."/>
            <person name="Elde N.C."/>
            <person name="Turkewitz A.P."/>
            <person name="Asai D.J."/>
            <person name="Wilkes D.E."/>
            <person name="Wang Y."/>
            <person name="Cai H."/>
            <person name="Collins K."/>
            <person name="Stewart B.A."/>
            <person name="Lee S.R."/>
            <person name="Wilamowska K."/>
            <person name="Weinberg Z."/>
            <person name="Ruzzo W.L."/>
            <person name="Wloga D."/>
            <person name="Gaertig J."/>
            <person name="Frankel J."/>
            <person name="Tsao C.-C."/>
            <person name="Gorovsky M.A."/>
            <person name="Keeling P.J."/>
            <person name="Waller R.F."/>
            <person name="Patron N.J."/>
            <person name="Cherry J.M."/>
            <person name="Stover N.A."/>
            <person name="Krieger C.J."/>
            <person name="del Toro C."/>
            <person name="Ryder H.F."/>
            <person name="Williamson S.C."/>
            <person name="Barbeau R.A."/>
            <person name="Hamilton E.P."/>
            <person name="Orias E."/>
        </authorList>
    </citation>
    <scope>NUCLEOTIDE SEQUENCE [LARGE SCALE GENOMIC DNA]</scope>
    <source>
        <strain evidence="19">SB210</strain>
    </source>
</reference>
<keyword evidence="6" id="KW-0479">Metal-binding</keyword>
<feature type="region of interest" description="Disordered" evidence="15">
    <location>
        <begin position="1061"/>
        <end position="1098"/>
    </location>
</feature>
<dbReference type="SUPFAM" id="SSF88723">
    <property type="entry name" value="PIN domain-like"/>
    <property type="match status" value="1"/>
</dbReference>
<dbReference type="InterPro" id="IPR029060">
    <property type="entry name" value="PIN-like_dom_sf"/>
</dbReference>
<dbReference type="Gene3D" id="3.40.50.1010">
    <property type="entry name" value="5'-nuclease"/>
    <property type="match status" value="2"/>
</dbReference>
<dbReference type="GO" id="GO:0048256">
    <property type="term" value="F:flap endonuclease activity"/>
    <property type="evidence" value="ECO:0007669"/>
    <property type="project" value="UniProtKB-ARBA"/>
</dbReference>
<dbReference type="HOGENOM" id="CLU_281518_0_0_1"/>
<dbReference type="SUPFAM" id="SSF47807">
    <property type="entry name" value="5' to 3' exonuclease, C-terminal subdomain"/>
    <property type="match status" value="1"/>
</dbReference>
<dbReference type="InterPro" id="IPR006086">
    <property type="entry name" value="XPG-I_dom"/>
</dbReference>
<evidence type="ECO:0000256" key="8">
    <source>
        <dbReference type="ARBA" id="ARBA00022763"/>
    </source>
</evidence>
<keyword evidence="9" id="KW-0378">Hydrolase</keyword>
<evidence type="ECO:0000313" key="19">
    <source>
        <dbReference type="Proteomes" id="UP000009168"/>
    </source>
</evidence>
<evidence type="ECO:0000256" key="13">
    <source>
        <dbReference type="ARBA" id="ARBA00023242"/>
    </source>
</evidence>
<evidence type="ECO:0000256" key="10">
    <source>
        <dbReference type="ARBA" id="ARBA00022842"/>
    </source>
</evidence>
<comment type="similarity">
    <text evidence="14">Belongs to the XPG/RAD2 endonuclease family. GEN subfamily.</text>
</comment>
<dbReference type="InterPro" id="IPR001044">
    <property type="entry name" value="XPG/Rad2_eukaryotes"/>
</dbReference>
<dbReference type="OMA" id="PNSMDFS"/>
<comment type="similarity">
    <text evidence="3">Belongs to the XPG/RAD2 endonuclease family. XPG subfamily.</text>
</comment>
<dbReference type="GO" id="GO:0046872">
    <property type="term" value="F:metal ion binding"/>
    <property type="evidence" value="ECO:0007669"/>
    <property type="project" value="UniProtKB-KW"/>
</dbReference>
<feature type="region of interest" description="Disordered" evidence="15">
    <location>
        <begin position="420"/>
        <end position="453"/>
    </location>
</feature>
<feature type="compositionally biased region" description="Acidic residues" evidence="15">
    <location>
        <begin position="688"/>
        <end position="702"/>
    </location>
</feature>
<sequence length="1113" mass="129775">MGVQGLWTLLSPAGRKLKVEALEGQRLAIDVSIWVIRMLYGFASRRMNSEFKNIHLVGIFKRLCRLLSLGIKPVFVFDGKAPELKRHTLYLRQQQREKRQVNLKKLAEKYVIKQLEGKLKAGKSLGNQNASQAKDQDDEVDFDDLDSLNSDEMNDFEKNLNEFQMSIVDAEFKQILIQKKKYPNLFDGIISNEQEFYIYDIASKVGIVQQLNQRLQEIRNRDLSKITDMEEFSILQSKSYVEYVTSKKEVSQVRDEGRKNLLNQQQNFMINEAASTMNENQKKSFLNDPKNKIITGQSKSEHDKMFLFVQKAFDTQEGGEQNSSVAANKIGLIAKPARKTKLERKQEIQSRLNDLLKARESSTISWQRQMKEQEQDDTQETSEQLQNVLSKIEFQEDDDNFFNEQSINFADLCANSNKKQKQSKKNEDSSDLSFGDSQSQVSQEENKEQEHEENFNIKLRNASLSDDNIGELDQAMIQSSSQISVNEEQSINILNAIELQDKKVEESQRSSLADTQKRISEIVKNDQKSGFEILQQKTLEQSQRLEAKQKNQEQHQTQEKLQGKEDNFQSQSEVKQSHLLDMQNSNKKVDSARKDETNSLEQFKVNNSNTEEEIDQVKFMFDNQQKKSNTTMDDELDITHAKKKKEREDLEKLIEKLRMEEAMKQMNEQEKKKFIQKNQSIFQKTEEENQSNDEDEDDEDPEEIKKLLAQVEKWEEEQNKHVDEEIDLTDEQLEEEYQRFLNLGELDSETIQDKFQQVRQLLLLFGVPWVEAPSEAEAQCAFLEQIKLVDGIITDDSDVFLFGGKNIYRGLFGKEADYVRYINGESIEKEMGVNRDKLIYMALFLGSDYTLGIKGVGIVNAMEICTAFENIDALKRFKVWASKADVLLEDPSIHYKNISLKEKNYKELHKNYKKHWEIPEEFPSQKVINAYLNPNVDKSDEAFQWGKPSLGLLRAYCQNIFGWNDEITNYSLKPLEEYLNRKPDPQKKITDYYKQASKFAIINSTRLKNAIRDLKQNETGELESRLQNEKRVENIVEGINNVYKNIQDKKRKTIKKGAINIEIEEEDEEENDQSKPQDENDDHIDDEPFDGDLNGFQYNKKNKKKRFYKKNIF</sequence>
<dbReference type="eggNOG" id="KOG2520">
    <property type="taxonomic scope" value="Eukaryota"/>
</dbReference>
<evidence type="ECO:0000256" key="2">
    <source>
        <dbReference type="ARBA" id="ARBA00004123"/>
    </source>
</evidence>
<keyword evidence="12" id="KW-0234">DNA repair</keyword>
<dbReference type="PROSITE" id="PS00841">
    <property type="entry name" value="XPG_1"/>
    <property type="match status" value="1"/>
</dbReference>
<dbReference type="EMBL" id="GG662308">
    <property type="protein sequence ID" value="EAS06115.1"/>
    <property type="molecule type" value="Genomic_DNA"/>
</dbReference>
<evidence type="ECO:0000313" key="18">
    <source>
        <dbReference type="EMBL" id="EAS06115.1"/>
    </source>
</evidence>
<dbReference type="RefSeq" id="XP_001026360.1">
    <property type="nucleotide sequence ID" value="XM_001026360.3"/>
</dbReference>
<dbReference type="AlphaFoldDB" id="I7LXS7"/>
<dbReference type="GeneID" id="7824824"/>
<evidence type="ECO:0000259" key="16">
    <source>
        <dbReference type="SMART" id="SM00484"/>
    </source>
</evidence>
<dbReference type="CDD" id="cd09868">
    <property type="entry name" value="PIN_XPG_RAD2"/>
    <property type="match status" value="2"/>
</dbReference>
<dbReference type="CDD" id="cd09904">
    <property type="entry name" value="H3TH_XPG"/>
    <property type="match status" value="1"/>
</dbReference>
<dbReference type="Pfam" id="PF00752">
    <property type="entry name" value="XPG_N"/>
    <property type="match status" value="1"/>
</dbReference>
<evidence type="ECO:0000256" key="7">
    <source>
        <dbReference type="ARBA" id="ARBA00022759"/>
    </source>
</evidence>
<dbReference type="InParanoid" id="I7LXS7"/>
<dbReference type="SMART" id="SM00484">
    <property type="entry name" value="XPGI"/>
    <property type="match status" value="1"/>
</dbReference>
<keyword evidence="19" id="KW-1185">Reference proteome</keyword>
<comment type="subcellular location">
    <subcellularLocation>
        <location evidence="2">Nucleus</location>
    </subcellularLocation>
</comment>
<keyword evidence="11" id="KW-0496">Mitochondrion</keyword>
<feature type="domain" description="XPG N-terminal" evidence="17">
    <location>
        <begin position="1"/>
        <end position="99"/>
    </location>
</feature>
<dbReference type="InterPro" id="IPR006084">
    <property type="entry name" value="XPG/Rad2"/>
</dbReference>
<keyword evidence="5" id="KW-0540">Nuclease</keyword>
<dbReference type="OrthoDB" id="31113at2759"/>
<keyword evidence="4" id="KW-0597">Phosphoprotein</keyword>
<dbReference type="InterPro" id="IPR008918">
    <property type="entry name" value="HhH2"/>
</dbReference>
<dbReference type="SMART" id="SM00485">
    <property type="entry name" value="XPGN"/>
    <property type="match status" value="1"/>
</dbReference>
<dbReference type="PANTHER" id="PTHR16171:SF7">
    <property type="entry name" value="DNA REPAIR PROTEIN RAD2"/>
    <property type="match status" value="1"/>
</dbReference>
<name>I7LXS7_TETTS</name>
<dbReference type="Pfam" id="PF00867">
    <property type="entry name" value="XPG_I"/>
    <property type="match status" value="1"/>
</dbReference>
<dbReference type="InterPro" id="IPR019974">
    <property type="entry name" value="XPG_CS"/>
</dbReference>
<dbReference type="KEGG" id="tet:TTHERM_00670390"/>
<accession>I7LXS7</accession>
<evidence type="ECO:0000256" key="15">
    <source>
        <dbReference type="SAM" id="MobiDB-lite"/>
    </source>
</evidence>
<dbReference type="GO" id="GO:0005634">
    <property type="term" value="C:nucleus"/>
    <property type="evidence" value="ECO:0007669"/>
    <property type="project" value="UniProtKB-SubCell"/>
</dbReference>
<feature type="compositionally biased region" description="Acidic residues" evidence="15">
    <location>
        <begin position="1079"/>
        <end position="1090"/>
    </location>
</feature>
<dbReference type="STRING" id="312017.I7LXS7"/>
<dbReference type="PANTHER" id="PTHR16171">
    <property type="entry name" value="DNA REPAIR PROTEIN COMPLEMENTING XP-G CELLS-RELATED"/>
    <property type="match status" value="1"/>
</dbReference>
<evidence type="ECO:0000256" key="4">
    <source>
        <dbReference type="ARBA" id="ARBA00022553"/>
    </source>
</evidence>
<feature type="region of interest" description="Disordered" evidence="15">
    <location>
        <begin position="544"/>
        <end position="599"/>
    </location>
</feature>